<evidence type="ECO:0000313" key="2">
    <source>
        <dbReference type="Proteomes" id="UP001148629"/>
    </source>
</evidence>
<protein>
    <submittedName>
        <fullName evidence="1">Uncharacterized protein</fullName>
    </submittedName>
</protein>
<accession>A0ACC1SQ01</accession>
<dbReference type="Proteomes" id="UP001148629">
    <property type="component" value="Unassembled WGS sequence"/>
</dbReference>
<dbReference type="EMBL" id="JANRMS010000216">
    <property type="protein sequence ID" value="KAJ3544015.1"/>
    <property type="molecule type" value="Genomic_DNA"/>
</dbReference>
<proteinExistence type="predicted"/>
<organism evidence="1 2">
    <name type="scientific">Fusarium decemcellulare</name>
    <dbReference type="NCBI Taxonomy" id="57161"/>
    <lineage>
        <taxon>Eukaryota</taxon>
        <taxon>Fungi</taxon>
        <taxon>Dikarya</taxon>
        <taxon>Ascomycota</taxon>
        <taxon>Pezizomycotina</taxon>
        <taxon>Sordariomycetes</taxon>
        <taxon>Hypocreomycetidae</taxon>
        <taxon>Hypocreales</taxon>
        <taxon>Nectriaceae</taxon>
        <taxon>Fusarium</taxon>
        <taxon>Fusarium decemcellulare species complex</taxon>
    </lineage>
</organism>
<name>A0ACC1SQ01_9HYPO</name>
<evidence type="ECO:0000313" key="1">
    <source>
        <dbReference type="EMBL" id="KAJ3544015.1"/>
    </source>
</evidence>
<comment type="caution">
    <text evidence="1">The sequence shown here is derived from an EMBL/GenBank/DDBJ whole genome shotgun (WGS) entry which is preliminary data.</text>
</comment>
<gene>
    <name evidence="1" type="ORF">NM208_g3265</name>
</gene>
<keyword evidence="2" id="KW-1185">Reference proteome</keyword>
<sequence>MADAEQFLGPIPEEILKAVPTTDQEYLPARQTAYDLSLSFYSLLLVTRIGAWSDIRYRLANFSSPIAAAISATPFTVSTEATLDNTKKDNMGYRDLDSGYSQPRSEDDAGDDDKELQDSGQNGNYYQDGRLVLWLNRRCNNHFIFGQSIHFIKAGSPIELYVKWMKQWPDAPFIRYLTFGNEEVIIANSIRAHKEIQQAQCYSFVKPTRFRKVVQEFAGNGILVLEGEEHRAHRRMLANPLSVPNIRKLQPIFEAKSRELCKLIEHAAASSGVIDCTEVFTKATLDIIGATVLGLELENLSSVTFATRENSHAAKANLTGKREYSFYEAYEIIFEQGLLGKILLFANGFFPIRWIPIKENREYMFCTKWVRRVLQKTISDRRAQVKSKMASEKAEHCQPDSRDLLTFIVEESMPGHPAEGLKEDNFLGHLMQFMVAGHATSADTITWCVYILATRPDIQDKLRAEINGMLARVPHPAHDDINSCNYMENFIKEALRIYAPSTSHHRAAAKEVIIDGVRIPKGTTVDIVPSVTMLNPTIWGVDANTPDPTRWDRLTGDQLSPYAFQAFANGSRMCIGKSYAMLEIKCTLIEMVPGFRFHAVDKQFTIENPGFAMRPAGLEILKYRYFHPLAKFPGSFWGSVTRLWIAYHNLKADECATFQQLHKKHGPIIRVTPTMLLVNDATKLPQIYSRRASKSNHYITGSFGKEESIFNIRDAATHAKYRKIAAPPYSFSNIKKMEPLIDLNIQAWINRLQEKFAFTQEPFDFAPWAVYMAYDVISEVGFGAPFGFIKEGKDVGNLIKGFHEGVTLYGLMARLYPFTNWIKSTFIGKYIVASPEQDSGIGRLMRFRDRLIEQRFKDIGNGTTSGRIDLLQTFIEAKGENGQPLDINYIKAEILLVLLAGADTTGTSFQAIMIHILSNPSVYEKVMAEIDEATHANNLSDIPQYEEVMTHCPYYVACVKESLRLNPSAPDILPRLAPKGGIELCGHFIPEGTELTCNMWLIHRDPGIYGEDAEVFKPERWLDADKAKTYAKYSMGFGYGARACLGQDIARMELYKAPLQLLRIFNVELVNEERPGRYVVNGGLSYFEDMFVKIQQRGSVPPRA</sequence>
<reference evidence="1" key="1">
    <citation type="submission" date="2022-08" db="EMBL/GenBank/DDBJ databases">
        <title>Genome Sequence of Fusarium decemcellulare.</title>
        <authorList>
            <person name="Buettner E."/>
        </authorList>
    </citation>
    <scope>NUCLEOTIDE SEQUENCE</scope>
    <source>
        <strain evidence="1">Babe19</strain>
    </source>
</reference>